<dbReference type="SUPFAM" id="SSF47336">
    <property type="entry name" value="ACP-like"/>
    <property type="match status" value="1"/>
</dbReference>
<evidence type="ECO:0000259" key="6">
    <source>
        <dbReference type="Pfam" id="PF01370"/>
    </source>
</evidence>
<sequence>MGRRSGVITRIPLSRSQRNLYNGVLQDSDPALYLIGKTYRFHPLPLPGFLAALHATISENPVQLCLLESAGAGYPELTPRLRTGDIVRVRSVGDAATARCAEDITRSWFSGILDKPLVRYTVWTTNDGHVSGLDVHTHHILLDGGATGIIEDDLARHLTDAGSENTSATEGLTRLAAAHRREAAKVDEALQRVAPVVQRELTDDARRGLHNSGSDEPHGAAAKGVLRETVTLSGNTFAAIRALSEDKQVPLNVLVAAAAVGVFSSLRQSTDNLLVHAVDNRFGDPELDVATCLVNSVAHPVRFSPFASVADLVNTLDRGYVRAVRRRWLREEHFRRMYFAINRTTQVETLTLNFIREACAPSLRRYLSETPIATDIGPVEGMTVASVLDEHEGMLRVAIWDRADRSADKAYRGIAARIGDALESMAASWEQPIATVVDEWLRIDPDGAYRRSGAAFRPEPPAVPAWFLSSPAGARGILASRPDVQAWLAWLVRNGVVPGDIVVCCDDDTDRTIDLLIACHLAGCGYSVCNSGDEMPLRASAIAEHIDDISVHVVEIAAAKLTAATADENARELVDGRVELVARDARLSARTAYVMPTSGTTGTPKLVHVTHGSLALFCAAVARAYGWGTADRILQCAPLTSDISVEEIFGAAACGAQLRRTAAMKSGDITALAADIAAENVTVVDLPTAVWQLLSEDREVIDTIRRSSVRQIVIGGEAVRPRAADKWVAAPGEREISLVSTYGPTETTVVASYLPITAATGDPARRRVGRPLVAESMFVAFGEIVIVGDLVATGYLGIDGGGFGTVTAVDGSRYRAFATADRVTADDEGHPVFAGRKDALVKISGKRVDIADVSRRITEDPAVSDVAVELCDGRLGVWFQTQLSRRDGADTATVARIRCVLTRLGVPSFFVVAVPNIPRKPSGKVDSAKLRMLPSSADALPGTAYADSGAAGLAQIWSRHLGADLAADSSLLDAGIGSLDLIRILPDTRRYLNRHLTILDLISADTAANLALMLPAGEWMDGATAAEIADDLAAAYPPEHPKAFSDNAKLDTILVLGASGILGTGFARAVLDLKQSGTPCPDVVFATRSELPEHAPWTDLQRIDGVWTRRLSAEPGPEELDTLIRDTGARTVVNCVGNTNVVVPYRDLRPANVNFVRALVDSCVQHGARLVHLSTYVVNAEVDATVVTDPGTSPYPYAASKSLAELVVSAAPSTLDYTIVRLPRVLGIDRQLATSADILVSLIDACVTLGAYPAVNLTEELTTGHAAAHAILGLVPELGGPAALGRGITVVTGERVAYAGLLTEFGCAETEVVQWKNRLDESDWAVANPRRWSVLDAWVSLGMRLGGRSYGEYLADFPTVALNVERVAEVAAAPEGLRPLLQDAVTAPVA</sequence>
<dbReference type="InterPro" id="IPR036736">
    <property type="entry name" value="ACP-like_sf"/>
</dbReference>
<feature type="domain" description="NAD-dependent epimerase/dehydratase" evidence="6">
    <location>
        <begin position="1053"/>
        <end position="1236"/>
    </location>
</feature>
<dbReference type="PANTHER" id="PTHR45527:SF1">
    <property type="entry name" value="FATTY ACID SYNTHASE"/>
    <property type="match status" value="1"/>
</dbReference>
<evidence type="ECO:0000313" key="8">
    <source>
        <dbReference type="Proteomes" id="UP000093925"/>
    </source>
</evidence>
<dbReference type="GO" id="GO:0005737">
    <property type="term" value="C:cytoplasm"/>
    <property type="evidence" value="ECO:0007669"/>
    <property type="project" value="TreeGrafter"/>
</dbReference>
<protein>
    <submittedName>
        <fullName evidence="7">Peptide synthase</fullName>
    </submittedName>
</protein>
<dbReference type="InterPro" id="IPR000873">
    <property type="entry name" value="AMP-dep_synth/lig_dom"/>
</dbReference>
<dbReference type="EMBL" id="LZLM01000115">
    <property type="protein sequence ID" value="OBJ82004.1"/>
    <property type="molecule type" value="Genomic_DNA"/>
</dbReference>
<dbReference type="InterPro" id="IPR001509">
    <property type="entry name" value="Epimerase_deHydtase"/>
</dbReference>
<proteinExistence type="predicted"/>
<dbReference type="Proteomes" id="UP000093925">
    <property type="component" value="Unassembled WGS sequence"/>
</dbReference>
<organism evidence="7 8">
    <name type="scientific">Mycobacterium asiaticum</name>
    <dbReference type="NCBI Taxonomy" id="1790"/>
    <lineage>
        <taxon>Bacteria</taxon>
        <taxon>Bacillati</taxon>
        <taxon>Actinomycetota</taxon>
        <taxon>Actinomycetes</taxon>
        <taxon>Mycobacteriales</taxon>
        <taxon>Mycobacteriaceae</taxon>
        <taxon>Mycobacterium</taxon>
    </lineage>
</organism>
<evidence type="ECO:0000256" key="1">
    <source>
        <dbReference type="ARBA" id="ARBA00001957"/>
    </source>
</evidence>
<dbReference type="GO" id="GO:0043041">
    <property type="term" value="P:amino acid activation for nonribosomal peptide biosynthetic process"/>
    <property type="evidence" value="ECO:0007669"/>
    <property type="project" value="TreeGrafter"/>
</dbReference>
<dbReference type="InterPro" id="IPR020845">
    <property type="entry name" value="AMP-binding_CS"/>
</dbReference>
<dbReference type="InterPro" id="IPR009081">
    <property type="entry name" value="PP-bd_ACP"/>
</dbReference>
<dbReference type="Gene3D" id="3.40.50.720">
    <property type="entry name" value="NAD(P)-binding Rossmann-like Domain"/>
    <property type="match status" value="1"/>
</dbReference>
<dbReference type="Gene3D" id="3.30.300.30">
    <property type="match status" value="1"/>
</dbReference>
<comment type="cofactor">
    <cofactor evidence="1">
        <name>pantetheine 4'-phosphate</name>
        <dbReference type="ChEBI" id="CHEBI:47942"/>
    </cofactor>
</comment>
<dbReference type="Gene3D" id="3.30.559.10">
    <property type="entry name" value="Chloramphenicol acetyltransferase-like domain"/>
    <property type="match status" value="1"/>
</dbReference>
<dbReference type="Gene3D" id="3.30.559.30">
    <property type="entry name" value="Nonribosomal peptide synthetase, condensation domain"/>
    <property type="match status" value="1"/>
</dbReference>
<dbReference type="GO" id="GO:0044550">
    <property type="term" value="P:secondary metabolite biosynthetic process"/>
    <property type="evidence" value="ECO:0007669"/>
    <property type="project" value="TreeGrafter"/>
</dbReference>
<evidence type="ECO:0000256" key="2">
    <source>
        <dbReference type="ARBA" id="ARBA00022450"/>
    </source>
</evidence>
<keyword evidence="2" id="KW-0596">Phosphopantetheine</keyword>
<name>A0A1A3KC71_MYCAS</name>
<dbReference type="Pfam" id="PF00550">
    <property type="entry name" value="PP-binding"/>
    <property type="match status" value="1"/>
</dbReference>
<dbReference type="InterPro" id="IPR045851">
    <property type="entry name" value="AMP-bd_C_sf"/>
</dbReference>
<feature type="domain" description="AMP-dependent synthetase/ligase" evidence="4">
    <location>
        <begin position="489"/>
        <end position="796"/>
    </location>
</feature>
<dbReference type="Pfam" id="PF00501">
    <property type="entry name" value="AMP-binding"/>
    <property type="match status" value="1"/>
</dbReference>
<dbReference type="InterPro" id="IPR042099">
    <property type="entry name" value="ANL_N_sf"/>
</dbReference>
<dbReference type="SUPFAM" id="SSF51735">
    <property type="entry name" value="NAD(P)-binding Rossmann-fold domains"/>
    <property type="match status" value="1"/>
</dbReference>
<evidence type="ECO:0000259" key="4">
    <source>
        <dbReference type="Pfam" id="PF00501"/>
    </source>
</evidence>
<evidence type="ECO:0000259" key="5">
    <source>
        <dbReference type="Pfam" id="PF00550"/>
    </source>
</evidence>
<feature type="domain" description="Carrier" evidence="5">
    <location>
        <begin position="953"/>
        <end position="1012"/>
    </location>
</feature>
<dbReference type="Pfam" id="PF01370">
    <property type="entry name" value="Epimerase"/>
    <property type="match status" value="1"/>
</dbReference>
<evidence type="ECO:0000256" key="3">
    <source>
        <dbReference type="ARBA" id="ARBA00022553"/>
    </source>
</evidence>
<comment type="caution">
    <text evidence="7">The sequence shown here is derived from an EMBL/GenBank/DDBJ whole genome shotgun (WGS) entry which is preliminary data.</text>
</comment>
<dbReference type="GO" id="GO:0031177">
    <property type="term" value="F:phosphopantetheine binding"/>
    <property type="evidence" value="ECO:0007669"/>
    <property type="project" value="TreeGrafter"/>
</dbReference>
<reference evidence="7 8" key="1">
    <citation type="submission" date="2016-06" db="EMBL/GenBank/DDBJ databases">
        <authorList>
            <person name="Kjaerup R.B."/>
            <person name="Dalgaard T.S."/>
            <person name="Juul-Madsen H.R."/>
        </authorList>
    </citation>
    <scope>NUCLEOTIDE SEQUENCE [LARGE SCALE GENOMIC DNA]</scope>
    <source>
        <strain evidence="7 8">1276495.2</strain>
    </source>
</reference>
<dbReference type="PROSITE" id="PS00455">
    <property type="entry name" value="AMP_BINDING"/>
    <property type="match status" value="1"/>
</dbReference>
<dbReference type="SUPFAM" id="SSF56801">
    <property type="entry name" value="Acetyl-CoA synthetase-like"/>
    <property type="match status" value="1"/>
</dbReference>
<dbReference type="PANTHER" id="PTHR45527">
    <property type="entry name" value="NONRIBOSOMAL PEPTIDE SYNTHETASE"/>
    <property type="match status" value="1"/>
</dbReference>
<dbReference type="Gene3D" id="3.40.50.12780">
    <property type="entry name" value="N-terminal domain of ligase-like"/>
    <property type="match status" value="1"/>
</dbReference>
<keyword evidence="3" id="KW-0597">Phosphoprotein</keyword>
<dbReference type="InterPro" id="IPR036291">
    <property type="entry name" value="NAD(P)-bd_dom_sf"/>
</dbReference>
<dbReference type="SUPFAM" id="SSF52777">
    <property type="entry name" value="CoA-dependent acyltransferases"/>
    <property type="match status" value="2"/>
</dbReference>
<evidence type="ECO:0000313" key="7">
    <source>
        <dbReference type="EMBL" id="OBJ82004.1"/>
    </source>
</evidence>
<accession>A0A1A3KC71</accession>
<dbReference type="InterPro" id="IPR023213">
    <property type="entry name" value="CAT-like_dom_sf"/>
</dbReference>
<gene>
    <name evidence="7" type="ORF">A5640_22000</name>
</gene>